<evidence type="ECO:0000256" key="5">
    <source>
        <dbReference type="ARBA" id="ARBA00022741"/>
    </source>
</evidence>
<dbReference type="InterPro" id="IPR009080">
    <property type="entry name" value="tRNAsynth_Ia_anticodon-bd"/>
</dbReference>
<evidence type="ECO:0000256" key="1">
    <source>
        <dbReference type="ARBA" id="ARBA00005594"/>
    </source>
</evidence>
<feature type="domain" description="Methionyl/Valyl/Leucyl/Isoleucyl-tRNA synthetase anticodon-binding" evidence="11">
    <location>
        <begin position="362"/>
        <end position="474"/>
    </location>
</feature>
<evidence type="ECO:0000256" key="7">
    <source>
        <dbReference type="ARBA" id="ARBA00022917"/>
    </source>
</evidence>
<keyword evidence="5" id="KW-0547">Nucleotide-binding</keyword>
<protein>
    <recommendedName>
        <fullName evidence="2">leucine--tRNA ligase</fullName>
        <ecNumber evidence="2">6.1.1.4</ecNumber>
    </recommendedName>
</protein>
<organism evidence="12">
    <name type="scientific">Melanaphis sacchari</name>
    <dbReference type="NCBI Taxonomy" id="742174"/>
    <lineage>
        <taxon>Eukaryota</taxon>
        <taxon>Metazoa</taxon>
        <taxon>Ecdysozoa</taxon>
        <taxon>Arthropoda</taxon>
        <taxon>Hexapoda</taxon>
        <taxon>Insecta</taxon>
        <taxon>Pterygota</taxon>
        <taxon>Neoptera</taxon>
        <taxon>Paraneoptera</taxon>
        <taxon>Hemiptera</taxon>
        <taxon>Sternorrhyncha</taxon>
        <taxon>Aphidomorpha</taxon>
        <taxon>Aphidoidea</taxon>
        <taxon>Aphididae</taxon>
        <taxon>Aphidini</taxon>
        <taxon>Melanaphis</taxon>
    </lineage>
</organism>
<evidence type="ECO:0000256" key="9">
    <source>
        <dbReference type="ARBA" id="ARBA00047469"/>
    </source>
</evidence>
<dbReference type="Gene3D" id="1.10.730.10">
    <property type="entry name" value="Isoleucyl-tRNA Synthetase, Domain 1"/>
    <property type="match status" value="1"/>
</dbReference>
<dbReference type="EC" id="6.1.1.4" evidence="2"/>
<dbReference type="AlphaFoldDB" id="A0A2H8TVM2"/>
<dbReference type="PANTHER" id="PTHR43740:SF2">
    <property type="entry name" value="LEUCINE--TRNA LIGASE, MITOCHONDRIAL"/>
    <property type="match status" value="1"/>
</dbReference>
<dbReference type="Pfam" id="PF08264">
    <property type="entry name" value="Anticodon_1"/>
    <property type="match status" value="1"/>
</dbReference>
<evidence type="ECO:0000256" key="4">
    <source>
        <dbReference type="ARBA" id="ARBA00022598"/>
    </source>
</evidence>
<evidence type="ECO:0000256" key="2">
    <source>
        <dbReference type="ARBA" id="ARBA00013164"/>
    </source>
</evidence>
<dbReference type="InterPro" id="IPR002300">
    <property type="entry name" value="aa-tRNA-synth_Ia"/>
</dbReference>
<dbReference type="FunFam" id="3.40.50.620:FF:000265">
    <property type="entry name" value="Leucine--tRNA ligase"/>
    <property type="match status" value="1"/>
</dbReference>
<keyword evidence="8" id="KW-0030">Aminoacyl-tRNA synthetase</keyword>
<dbReference type="EMBL" id="GFXV01006164">
    <property type="protein sequence ID" value="MBW17969.1"/>
    <property type="molecule type" value="Transcribed_RNA"/>
</dbReference>
<feature type="domain" description="Aminoacyl-tRNA synthetase class Ia" evidence="10">
    <location>
        <begin position="70"/>
        <end position="231"/>
    </location>
</feature>
<dbReference type="Gene3D" id="3.40.50.620">
    <property type="entry name" value="HUPs"/>
    <property type="match status" value="1"/>
</dbReference>
<accession>A0A2H8TVM2</accession>
<feature type="domain" description="Aminoacyl-tRNA synthetase class Ia" evidence="10">
    <location>
        <begin position="266"/>
        <end position="297"/>
    </location>
</feature>
<keyword evidence="4 12" id="KW-0436">Ligase</keyword>
<comment type="similarity">
    <text evidence="1">Belongs to the class-I aminoacyl-tRNA synthetase family.</text>
</comment>
<dbReference type="GO" id="GO:0005524">
    <property type="term" value="F:ATP binding"/>
    <property type="evidence" value="ECO:0007669"/>
    <property type="project" value="UniProtKB-KW"/>
</dbReference>
<dbReference type="GO" id="GO:0004823">
    <property type="term" value="F:leucine-tRNA ligase activity"/>
    <property type="evidence" value="ECO:0007669"/>
    <property type="project" value="UniProtKB-EC"/>
</dbReference>
<evidence type="ECO:0000313" key="12">
    <source>
        <dbReference type="EMBL" id="MBW17969.1"/>
    </source>
</evidence>
<keyword evidence="7" id="KW-0648">Protein biosynthesis</keyword>
<sequence>MLPVLVTDRVVYPDGQESYLAVPCINTIDEELAKEHNISYSVNQSSYLSRETICEKAKELNVGGYQVSSKLQDWLISRQRYWGTPVPIIHCTDCGAQAVPEDQLPVKLPTLDVQSDKKFISLELVEEWIKTICPKCGKEAKRETNTMDTFVDSSWYYMRYLDPKNCSQPFDETLINKMMPVDIYVGGKEHAVLHLYYARFFNHFLHSIGLSPSLEPFKKLLVQGMVMGQSFKNKINGTYLKENEVIKKGKTYFTKDGDYPVVATWEKMSKSKHNGVEPKNTISKYGVDTMRLLILSSVAPTSNRNWNSDTFPGILNWQHRLWLTIREFRAIRNNDDIQRHTIDSSIFQKEEIKLCDARNYHVKKTSSNFRKSYQLSVAISKLQGLTNILRKSPKDLIKYSAEYEKFLAVQIIMLAPMAPHFASALWSGFVSAPGRINHEWEQINWENDVINQKWPQVDSDYILNLYCLVNNAVKCTLSIPKREMALLNKESAIKLAMTQDIIKEYTSSWNIIDIGFQSYEDNDAYVFIKTDRKSVAKTK</sequence>
<dbReference type="OrthoDB" id="15954at2759"/>
<dbReference type="InterPro" id="IPR014729">
    <property type="entry name" value="Rossmann-like_a/b/a_fold"/>
</dbReference>
<evidence type="ECO:0000259" key="11">
    <source>
        <dbReference type="Pfam" id="PF08264"/>
    </source>
</evidence>
<evidence type="ECO:0000256" key="8">
    <source>
        <dbReference type="ARBA" id="ARBA00023146"/>
    </source>
</evidence>
<dbReference type="FunFam" id="1.10.730.10:FF:000002">
    <property type="entry name" value="Leucine--tRNA ligase"/>
    <property type="match status" value="1"/>
</dbReference>
<dbReference type="GO" id="GO:0032543">
    <property type="term" value="P:mitochondrial translation"/>
    <property type="evidence" value="ECO:0007669"/>
    <property type="project" value="TreeGrafter"/>
</dbReference>
<dbReference type="Pfam" id="PF00133">
    <property type="entry name" value="tRNA-synt_1"/>
    <property type="match status" value="2"/>
</dbReference>
<reference evidence="12" key="1">
    <citation type="submission" date="2017-10" db="EMBL/GenBank/DDBJ databases">
        <title>Transcriptome Assembly of Sugarcane Aphid Adults.</title>
        <authorList>
            <person name="Scully E.D."/>
            <person name="Palmer N.A."/>
            <person name="Geib S.M."/>
            <person name="Sarath G."/>
            <person name="Sattler S.E."/>
        </authorList>
    </citation>
    <scope>NUCLEOTIDE SEQUENCE</scope>
    <source>
        <tissue evidence="12">Whole body</tissue>
    </source>
</reference>
<name>A0A2H8TVM2_9HEMI</name>
<proteinExistence type="inferred from homology"/>
<dbReference type="PANTHER" id="PTHR43740">
    <property type="entry name" value="LEUCYL-TRNA SYNTHETASE"/>
    <property type="match status" value="1"/>
</dbReference>
<dbReference type="GO" id="GO:0006429">
    <property type="term" value="P:leucyl-tRNA aminoacylation"/>
    <property type="evidence" value="ECO:0007669"/>
    <property type="project" value="InterPro"/>
</dbReference>
<keyword evidence="6" id="KW-0067">ATP-binding</keyword>
<evidence type="ECO:0000259" key="10">
    <source>
        <dbReference type="Pfam" id="PF00133"/>
    </source>
</evidence>
<dbReference type="SUPFAM" id="SSF47323">
    <property type="entry name" value="Anticodon-binding domain of a subclass of class I aminoacyl-tRNA synthetases"/>
    <property type="match status" value="1"/>
</dbReference>
<evidence type="ECO:0000256" key="6">
    <source>
        <dbReference type="ARBA" id="ARBA00022840"/>
    </source>
</evidence>
<keyword evidence="3" id="KW-0963">Cytoplasm</keyword>
<dbReference type="GO" id="GO:0005739">
    <property type="term" value="C:mitochondrion"/>
    <property type="evidence" value="ECO:0007669"/>
    <property type="project" value="TreeGrafter"/>
</dbReference>
<gene>
    <name evidence="12" type="primary">LARS2_2</name>
</gene>
<dbReference type="SUPFAM" id="SSF52374">
    <property type="entry name" value="Nucleotidylyl transferase"/>
    <property type="match status" value="1"/>
</dbReference>
<comment type="catalytic activity">
    <reaction evidence="9">
        <text>tRNA(Leu) + L-leucine + ATP = L-leucyl-tRNA(Leu) + AMP + diphosphate</text>
        <dbReference type="Rhea" id="RHEA:11688"/>
        <dbReference type="Rhea" id="RHEA-COMP:9613"/>
        <dbReference type="Rhea" id="RHEA-COMP:9622"/>
        <dbReference type="ChEBI" id="CHEBI:30616"/>
        <dbReference type="ChEBI" id="CHEBI:33019"/>
        <dbReference type="ChEBI" id="CHEBI:57427"/>
        <dbReference type="ChEBI" id="CHEBI:78442"/>
        <dbReference type="ChEBI" id="CHEBI:78494"/>
        <dbReference type="ChEBI" id="CHEBI:456215"/>
        <dbReference type="EC" id="6.1.1.4"/>
    </reaction>
</comment>
<dbReference type="InterPro" id="IPR002302">
    <property type="entry name" value="Leu-tRNA-ligase"/>
</dbReference>
<dbReference type="InterPro" id="IPR013155">
    <property type="entry name" value="M/V/L/I-tRNA-synth_anticd-bd"/>
</dbReference>
<evidence type="ECO:0000256" key="3">
    <source>
        <dbReference type="ARBA" id="ARBA00022490"/>
    </source>
</evidence>